<evidence type="ECO:0000256" key="1">
    <source>
        <dbReference type="ARBA" id="ARBA00022679"/>
    </source>
</evidence>
<sequence>AGDVINSAFAIGLKPNESLNDLAEKLEKILSKLPADAQFIVLADIIGGSPLTTVCNVLHRHGQLRDSLVLGGMNFPMALTAMMSKDSMAVSDLKDKIISEATGSIKQFDISLSSGTSDENI</sequence>
<dbReference type="Proteomes" id="UP000030023">
    <property type="component" value="Unassembled WGS sequence"/>
</dbReference>
<dbReference type="InterPro" id="IPR004701">
    <property type="entry name" value="PTS_EIIA_man-typ"/>
</dbReference>
<evidence type="ECO:0000313" key="4">
    <source>
        <dbReference type="Proteomes" id="UP000030023"/>
    </source>
</evidence>
<evidence type="ECO:0000313" key="3">
    <source>
        <dbReference type="EMBL" id="KGO31988.1"/>
    </source>
</evidence>
<feature type="non-terminal residue" evidence="3">
    <location>
        <position position="1"/>
    </location>
</feature>
<dbReference type="EMBL" id="AXCV01000132">
    <property type="protein sequence ID" value="KGO31988.1"/>
    <property type="molecule type" value="Genomic_DNA"/>
</dbReference>
<dbReference type="Gene3D" id="3.40.50.510">
    <property type="entry name" value="Phosphotransferase system, mannose-type IIA component"/>
    <property type="match status" value="1"/>
</dbReference>
<accession>A0ABR4XR78</accession>
<feature type="domain" description="PTS EIIA type-4" evidence="2">
    <location>
        <begin position="1"/>
        <end position="105"/>
    </location>
</feature>
<comment type="caution">
    <text evidence="3">The sequence shown here is derived from an EMBL/GenBank/DDBJ whole genome shotgun (WGS) entry which is preliminary data.</text>
</comment>
<gene>
    <name evidence="3" type="ORF">Q757_03720</name>
</gene>
<proteinExistence type="predicted"/>
<dbReference type="PROSITE" id="PS51096">
    <property type="entry name" value="PTS_EIIA_TYPE_4"/>
    <property type="match status" value="1"/>
</dbReference>
<dbReference type="InterPro" id="IPR036662">
    <property type="entry name" value="PTS_EIIA_man-typ_sf"/>
</dbReference>
<dbReference type="PANTHER" id="PTHR33799:SF1">
    <property type="entry name" value="PTS SYSTEM MANNOSE-SPECIFIC EIIAB COMPONENT-RELATED"/>
    <property type="match status" value="1"/>
</dbReference>
<evidence type="ECO:0000259" key="2">
    <source>
        <dbReference type="PROSITE" id="PS51096"/>
    </source>
</evidence>
<protein>
    <submittedName>
        <fullName evidence="3">PTS fructose transporter subunit IIA</fullName>
    </submittedName>
</protein>
<organism evidence="3 4">
    <name type="scientific">Oenococcus alcoholitolerans</name>
    <dbReference type="NCBI Taxonomy" id="931074"/>
    <lineage>
        <taxon>Bacteria</taxon>
        <taxon>Bacillati</taxon>
        <taxon>Bacillota</taxon>
        <taxon>Bacilli</taxon>
        <taxon>Lactobacillales</taxon>
        <taxon>Lactobacillaceae</taxon>
        <taxon>Oenococcus</taxon>
    </lineage>
</organism>
<name>A0ABR4XR78_9LACO</name>
<dbReference type="PANTHER" id="PTHR33799">
    <property type="entry name" value="PTS PERMEASE-RELATED-RELATED"/>
    <property type="match status" value="1"/>
</dbReference>
<reference evidence="3 4" key="1">
    <citation type="journal article" date="2014" name="Antonie Van Leeuwenhoek">
        <title>Oenococcus alcoholitolerans sp. nov., a lactic acid bacteria isolated from cachaca and ethanol fermentation processes.</title>
        <authorList>
            <person name="Badotti F."/>
            <person name="Moreira A.P."/>
            <person name="Tonon L.A."/>
            <person name="de Lucena B.T."/>
            <person name="Gomes Fde C."/>
            <person name="Kruger R."/>
            <person name="Thompson C.C."/>
            <person name="de Morais M.A.Jr."/>
            <person name="Rosa C.A."/>
            <person name="Thompson F.L."/>
        </authorList>
    </citation>
    <scope>NUCLEOTIDE SEQUENCE [LARGE SCALE GENOMIC DNA]</scope>
    <source>
        <strain evidence="3 4">UFRJ-M7.2.18</strain>
    </source>
</reference>
<dbReference type="Pfam" id="PF03610">
    <property type="entry name" value="EIIA-man"/>
    <property type="match status" value="1"/>
</dbReference>
<keyword evidence="1" id="KW-0808">Transferase</keyword>
<dbReference type="SUPFAM" id="SSF53062">
    <property type="entry name" value="PTS system fructose IIA component-like"/>
    <property type="match status" value="1"/>
</dbReference>
<dbReference type="InterPro" id="IPR051471">
    <property type="entry name" value="Bacterial_PTS_sugar_comp"/>
</dbReference>
<keyword evidence="4" id="KW-1185">Reference proteome</keyword>